<evidence type="ECO:0000256" key="1">
    <source>
        <dbReference type="ARBA" id="ARBA00022723"/>
    </source>
</evidence>
<dbReference type="GO" id="GO:0035249">
    <property type="term" value="P:synaptic transmission, glutamatergic"/>
    <property type="evidence" value="ECO:0007669"/>
    <property type="project" value="TreeGrafter"/>
</dbReference>
<feature type="domain" description="C2" evidence="7">
    <location>
        <begin position="1255"/>
        <end position="1382"/>
    </location>
</feature>
<feature type="domain" description="Phorbol-ester/DAG-type" evidence="8">
    <location>
        <begin position="317"/>
        <end position="367"/>
    </location>
</feature>
<dbReference type="CDD" id="cd04027">
    <property type="entry name" value="C2B_Munc13"/>
    <property type="match status" value="1"/>
</dbReference>
<evidence type="ECO:0000256" key="2">
    <source>
        <dbReference type="ARBA" id="ARBA00022737"/>
    </source>
</evidence>
<dbReference type="SMART" id="SM00239">
    <property type="entry name" value="C2"/>
    <property type="match status" value="2"/>
</dbReference>
<dbReference type="GO" id="GO:0005509">
    <property type="term" value="F:calcium ion binding"/>
    <property type="evidence" value="ECO:0007669"/>
    <property type="project" value="InterPro"/>
</dbReference>
<dbReference type="SUPFAM" id="SSF57889">
    <property type="entry name" value="Cysteine-rich domain"/>
    <property type="match status" value="1"/>
</dbReference>
<dbReference type="Gene3D" id="1.20.58.1100">
    <property type="match status" value="1"/>
</dbReference>
<dbReference type="SMART" id="SM01145">
    <property type="entry name" value="DUF1041"/>
    <property type="match status" value="1"/>
</dbReference>
<dbReference type="GO" id="GO:0016081">
    <property type="term" value="P:synaptic vesicle docking"/>
    <property type="evidence" value="ECO:0007669"/>
    <property type="project" value="TreeGrafter"/>
</dbReference>
<dbReference type="OrthoDB" id="5831756at2759"/>
<evidence type="ECO:0000259" key="7">
    <source>
        <dbReference type="PROSITE" id="PS50004"/>
    </source>
</evidence>
<dbReference type="PROSITE" id="PS51258">
    <property type="entry name" value="MHD1"/>
    <property type="match status" value="1"/>
</dbReference>
<dbReference type="SMART" id="SM00109">
    <property type="entry name" value="C1"/>
    <property type="match status" value="1"/>
</dbReference>
<evidence type="ECO:0000256" key="3">
    <source>
        <dbReference type="ARBA" id="ARBA00022771"/>
    </source>
</evidence>
<evidence type="ECO:0000256" key="4">
    <source>
        <dbReference type="ARBA" id="ARBA00022833"/>
    </source>
</evidence>
<gene>
    <name evidence="11" type="ORF">MCOR_16735</name>
</gene>
<dbReference type="InterPro" id="IPR000008">
    <property type="entry name" value="C2_dom"/>
</dbReference>
<dbReference type="Pfam" id="PF00168">
    <property type="entry name" value="C2"/>
    <property type="match status" value="2"/>
</dbReference>
<dbReference type="Gene3D" id="2.60.40.150">
    <property type="entry name" value="C2 domain"/>
    <property type="match status" value="2"/>
</dbReference>
<evidence type="ECO:0000313" key="12">
    <source>
        <dbReference type="Proteomes" id="UP000507470"/>
    </source>
</evidence>
<dbReference type="GO" id="GO:0031594">
    <property type="term" value="C:neuromuscular junction"/>
    <property type="evidence" value="ECO:0007669"/>
    <property type="project" value="TreeGrafter"/>
</dbReference>
<proteinExistence type="predicted"/>
<dbReference type="GO" id="GO:0016082">
    <property type="term" value="P:synaptic vesicle priming"/>
    <property type="evidence" value="ECO:0007669"/>
    <property type="project" value="TreeGrafter"/>
</dbReference>
<dbReference type="Pfam" id="PF00130">
    <property type="entry name" value="C1_1"/>
    <property type="match status" value="1"/>
</dbReference>
<dbReference type="FunFam" id="2.60.40.150:FF:000002">
    <property type="entry name" value="Protein unc-13 homolog B"/>
    <property type="match status" value="1"/>
</dbReference>
<dbReference type="GO" id="GO:0042734">
    <property type="term" value="C:presynaptic membrane"/>
    <property type="evidence" value="ECO:0007669"/>
    <property type="project" value="TreeGrafter"/>
</dbReference>
<evidence type="ECO:0000256" key="5">
    <source>
        <dbReference type="ARBA" id="ARBA00022837"/>
    </source>
</evidence>
<protein>
    <submittedName>
        <fullName evidence="11">UNC13A_B_C</fullName>
    </submittedName>
</protein>
<dbReference type="CDD" id="cd08395">
    <property type="entry name" value="C2C_Munc13"/>
    <property type="match status" value="1"/>
</dbReference>
<keyword evidence="12" id="KW-1185">Reference proteome</keyword>
<reference evidence="11 12" key="1">
    <citation type="submission" date="2020-06" db="EMBL/GenBank/DDBJ databases">
        <authorList>
            <person name="Li R."/>
            <person name="Bekaert M."/>
        </authorList>
    </citation>
    <scope>NUCLEOTIDE SEQUENCE [LARGE SCALE GENOMIC DNA]</scope>
    <source>
        <strain evidence="12">wild</strain>
    </source>
</reference>
<dbReference type="GO" id="GO:0030672">
    <property type="term" value="C:synaptic vesicle membrane"/>
    <property type="evidence" value="ECO:0007669"/>
    <property type="project" value="TreeGrafter"/>
</dbReference>
<dbReference type="InterPro" id="IPR014772">
    <property type="entry name" value="Munc13_dom-2"/>
</dbReference>
<dbReference type="InterPro" id="IPR035892">
    <property type="entry name" value="C2_domain_sf"/>
</dbReference>
<dbReference type="PANTHER" id="PTHR10480:SF12">
    <property type="entry name" value="UNC-13, ISOFORM E"/>
    <property type="match status" value="1"/>
</dbReference>
<keyword evidence="4" id="KW-0862">Zinc</keyword>
<organism evidence="11 12">
    <name type="scientific">Mytilus coruscus</name>
    <name type="common">Sea mussel</name>
    <dbReference type="NCBI Taxonomy" id="42192"/>
    <lineage>
        <taxon>Eukaryota</taxon>
        <taxon>Metazoa</taxon>
        <taxon>Spiralia</taxon>
        <taxon>Lophotrochozoa</taxon>
        <taxon>Mollusca</taxon>
        <taxon>Bivalvia</taxon>
        <taxon>Autobranchia</taxon>
        <taxon>Pteriomorphia</taxon>
        <taxon>Mytilida</taxon>
        <taxon>Mytiloidea</taxon>
        <taxon>Mytilidae</taxon>
        <taxon>Mytilinae</taxon>
        <taxon>Mytilus</taxon>
    </lineage>
</organism>
<dbReference type="Proteomes" id="UP000507470">
    <property type="component" value="Unassembled WGS sequence"/>
</dbReference>
<keyword evidence="5" id="KW-0106">Calcium</keyword>
<dbReference type="InterPro" id="IPR014770">
    <property type="entry name" value="Munc13_1"/>
</dbReference>
<evidence type="ECO:0000259" key="10">
    <source>
        <dbReference type="PROSITE" id="PS51259"/>
    </source>
</evidence>
<dbReference type="PROSITE" id="PS50081">
    <property type="entry name" value="ZF_DAG_PE_2"/>
    <property type="match status" value="1"/>
</dbReference>
<dbReference type="GO" id="GO:0017075">
    <property type="term" value="F:syntaxin-1 binding"/>
    <property type="evidence" value="ECO:0007669"/>
    <property type="project" value="TreeGrafter"/>
</dbReference>
<dbReference type="GO" id="GO:0099525">
    <property type="term" value="P:presynaptic dense core vesicle exocytosis"/>
    <property type="evidence" value="ECO:0007669"/>
    <property type="project" value="TreeGrafter"/>
</dbReference>
<evidence type="ECO:0000259" key="8">
    <source>
        <dbReference type="PROSITE" id="PS50081"/>
    </source>
</evidence>
<keyword evidence="2" id="KW-0677">Repeat</keyword>
<dbReference type="PROSITE" id="PS51259">
    <property type="entry name" value="MHD2"/>
    <property type="match status" value="1"/>
</dbReference>
<name>A0A6J8BDQ8_MYTCO</name>
<dbReference type="FunFam" id="1.10.357.50:FF:000001">
    <property type="entry name" value="Protein unc-13 homolog B"/>
    <property type="match status" value="1"/>
</dbReference>
<dbReference type="EMBL" id="CACVKT020002952">
    <property type="protein sequence ID" value="CAC5380799.1"/>
    <property type="molecule type" value="Genomic_DNA"/>
</dbReference>
<dbReference type="InterPro" id="IPR046349">
    <property type="entry name" value="C1-like_sf"/>
</dbReference>
<feature type="domain" description="MHD2" evidence="10">
    <location>
        <begin position="1106"/>
        <end position="1240"/>
    </location>
</feature>
<sequence>MLVKNQVVGESDSVRVISPVNSTRSSTNISRGSTQEVSDGQDLYETQMNPDYSSPARSKWIDAVNRVREKLQENTLSNLNRTPFDFDKMGKFFSKLSFLTTVSNYCEEPSEEVIEELVSDNKENERWESDTSSAYVKPLWTTELSLREQQEAVSEAEAQEALSEAEAQEVDSDNDLGLRYLFREDEDFPQLEEECDVEVTDISLIEDENSDEYLKSQTSSMEGDINSDEGHLRERPWPHVNGGPSNYEFYNIIDSMPEIKPRSKKCVSDLTMAASKRNAGVPSAMVARQSLKDDELKMHVYKKTLQALIYPISSTTPHHFVVWTATSPTYCFECEGLLWGMVRQGVRCTECGVKCHEKCKDLLNADCLQRAAEKSSKHGAEDKTQNIISAMKDRMKIRERVKPEIFELIRQVFGVDKKSHTGHMKAVKQSVLDGTSKWSAKIAITVKCAQGLIGKDKTGTSDPYVTVQVGKVKKRTKTVPQDLNPIWNEKFYFECHNSSDRIKVRDEDNDLKSKLRQKLTRESDDFLGQTIIEVRTLSGEMDVWYNLEKRTDKSAVSGAIRLHISVEIKGEEKVAPYHVQYTCLHENLFHYLCEQSGGVVKLPDAKGDEAWKVYFDEPAQEIVDEFAMRYGIESIYQAMTHFSCLSTKYMCPGVPAVMSTLLANINAFYAHTTASTAVSASDRFAASNFGKEKFVKLLDQLHNSLRIDLSMYRNNFPASDQARLQDLKSTVDLLTSITFFRMKVQELPSPPRASTVVKDCVIACIKSTYQFLFDNCYELYQREFQEGNPSESVNIDQEGPSAHSLEFWRKLIALIVSVIEEDRKCYTPVLNQFPSELNVGQVSASNMWTLFAQDACYALQVHEKERTCKSSEYMNLHFQVKQLYNKYVNDVPQFKGDIPEYPKWFVPFVLQWLNENDDVSMEYLHGAYDRDKKDDFQKSAEHALFSSSVVDVFTQLNQCSDVIKKLECPDPDIVKIYMQRFANTVNKVLLAYADIVSRDFDKYTHRQKEACTLMNNIQQLRVQLEKVFESMGGEKLDESAAQILNELQQKLNTVLDNLATTFAKSLESQIQQSMQELGALLAKVKGAGQVSLAQPSQRNNIQQESYTVLRPLMDVLDSSLQLFARVCEKTVLKRLLKELWRIVVYTMEKIVVLPPLSDPRQTKDENKDKDHRDMSKEAEKNLSPKQCAVLDMALDTIKQFFHAGGQGLKKTFLDKSPELQSLRYALSLYTQTTDTLIKTFVSTQTSQDELGNKDPVGEVSIQVDLITHPGTGEHKVTVKVVAANDLKWQTSSMFRPFVEVIIIGPHLSDKRRKHSTKSKSNNWSPKFNETFQFILGNEDEPDAYELHICVKDYCFAREDRLIGVAVMQLKNIIEQGSCACWCSLCPRIHLDETGWTILRILSQRTNDEVAKEFVKLKSEVRHAEEVN</sequence>
<dbReference type="InterPro" id="IPR037302">
    <property type="entry name" value="Unc-13_C2B"/>
</dbReference>
<dbReference type="GO" id="GO:0005516">
    <property type="term" value="F:calmodulin binding"/>
    <property type="evidence" value="ECO:0007669"/>
    <property type="project" value="TreeGrafter"/>
</dbReference>
<keyword evidence="3" id="KW-0863">Zinc-finger</keyword>
<dbReference type="GO" id="GO:0019992">
    <property type="term" value="F:diacylglycerol binding"/>
    <property type="evidence" value="ECO:0007669"/>
    <property type="project" value="InterPro"/>
</dbReference>
<dbReference type="GO" id="GO:0043195">
    <property type="term" value="C:terminal bouton"/>
    <property type="evidence" value="ECO:0007669"/>
    <property type="project" value="TreeGrafter"/>
</dbReference>
<feature type="compositionally biased region" description="Basic and acidic residues" evidence="6">
    <location>
        <begin position="1160"/>
        <end position="1181"/>
    </location>
</feature>
<dbReference type="Gene3D" id="1.10.357.50">
    <property type="match status" value="1"/>
</dbReference>
<dbReference type="GO" id="GO:0008270">
    <property type="term" value="F:zinc ion binding"/>
    <property type="evidence" value="ECO:0007669"/>
    <property type="project" value="UniProtKB-KW"/>
</dbReference>
<feature type="domain" description="C2" evidence="7">
    <location>
        <begin position="423"/>
        <end position="545"/>
    </location>
</feature>
<dbReference type="FunFam" id="1.20.58.1100:FF:000002">
    <property type="entry name" value="Unc-13, isoform C"/>
    <property type="match status" value="1"/>
</dbReference>
<evidence type="ECO:0000259" key="9">
    <source>
        <dbReference type="PROSITE" id="PS51258"/>
    </source>
</evidence>
<dbReference type="Gene3D" id="3.30.60.20">
    <property type="match status" value="1"/>
</dbReference>
<feature type="region of interest" description="Disordered" evidence="6">
    <location>
        <begin position="1156"/>
        <end position="1181"/>
    </location>
</feature>
<dbReference type="SUPFAM" id="SSF49562">
    <property type="entry name" value="C2 domain (Calcium/lipid-binding domain, CaLB)"/>
    <property type="match status" value="2"/>
</dbReference>
<dbReference type="InterPro" id="IPR027080">
    <property type="entry name" value="Unc-13"/>
</dbReference>
<dbReference type="GO" id="GO:0061789">
    <property type="term" value="P:dense core granule priming"/>
    <property type="evidence" value="ECO:0007669"/>
    <property type="project" value="TreeGrafter"/>
</dbReference>
<dbReference type="FunFam" id="2.60.40.150:FF:000014">
    <property type="entry name" value="protein unc-13 homolog B"/>
    <property type="match status" value="1"/>
</dbReference>
<evidence type="ECO:0000256" key="6">
    <source>
        <dbReference type="SAM" id="MobiDB-lite"/>
    </source>
</evidence>
<dbReference type="InterPro" id="IPR010439">
    <property type="entry name" value="MUN_dom"/>
</dbReference>
<accession>A0A6J8BDQ8</accession>
<evidence type="ECO:0000313" key="11">
    <source>
        <dbReference type="EMBL" id="CAC5380799.1"/>
    </source>
</evidence>
<feature type="domain" description="MHD1" evidence="9">
    <location>
        <begin position="853"/>
        <end position="996"/>
    </location>
</feature>
<dbReference type="Pfam" id="PF06292">
    <property type="entry name" value="MUN"/>
    <property type="match status" value="1"/>
</dbReference>
<dbReference type="PROSITE" id="PS50004">
    <property type="entry name" value="C2"/>
    <property type="match status" value="2"/>
</dbReference>
<dbReference type="GO" id="GO:0005543">
    <property type="term" value="F:phospholipid binding"/>
    <property type="evidence" value="ECO:0007669"/>
    <property type="project" value="InterPro"/>
</dbReference>
<dbReference type="GO" id="GO:0098831">
    <property type="term" value="C:presynaptic active zone cytoplasmic component"/>
    <property type="evidence" value="ECO:0007669"/>
    <property type="project" value="TreeGrafter"/>
</dbReference>
<dbReference type="InterPro" id="IPR002219">
    <property type="entry name" value="PKC_DAG/PE"/>
</dbReference>
<dbReference type="PANTHER" id="PTHR10480">
    <property type="entry name" value="PROTEIN UNC-13 HOMOLOG"/>
    <property type="match status" value="1"/>
</dbReference>
<dbReference type="PROSITE" id="PS00479">
    <property type="entry name" value="ZF_DAG_PE_1"/>
    <property type="match status" value="1"/>
</dbReference>
<keyword evidence="1" id="KW-0479">Metal-binding</keyword>